<feature type="domain" description="SSD" evidence="13">
    <location>
        <begin position="562"/>
        <end position="722"/>
    </location>
</feature>
<feature type="transmembrane region" description="Helical" evidence="11">
    <location>
        <begin position="1004"/>
        <end position="1024"/>
    </location>
</feature>
<dbReference type="PANTHER" id="PTHR45727">
    <property type="entry name" value="NPC INTRACELLULAR CHOLESTEROL TRANSPORTER 1"/>
    <property type="match status" value="1"/>
</dbReference>
<reference evidence="15" key="2">
    <citation type="journal article" date="2013" name="G3 (Bethesda)">
        <title>Genomes of Ashbya fungi isolated from insects reveal four mating-type loci, numerous translocations, lack of transposons, and distinct gene duplications.</title>
        <authorList>
            <person name="Dietrich F.S."/>
            <person name="Voegeli S."/>
            <person name="Kuo S."/>
            <person name="Philippsen P."/>
        </authorList>
    </citation>
    <scope>GENOME REANNOTATION</scope>
    <source>
        <strain evidence="15">ATCC 10895 / CBS 109.51 / FGSC 9923 / NRRL Y-1056</strain>
    </source>
</reference>
<dbReference type="GO" id="GO:0032934">
    <property type="term" value="F:sterol binding"/>
    <property type="evidence" value="ECO:0000318"/>
    <property type="project" value="GO_Central"/>
</dbReference>
<comment type="subcellular location">
    <subcellularLocation>
        <location evidence="1">Membrane</location>
        <topology evidence="1">Multi-pass membrane protein</topology>
    </subcellularLocation>
</comment>
<dbReference type="AlphaFoldDB" id="Q750G1"/>
<dbReference type="SUPFAM" id="SSF82866">
    <property type="entry name" value="Multidrug efflux transporter AcrB transmembrane domain"/>
    <property type="match status" value="2"/>
</dbReference>
<feature type="transmembrane region" description="Helical" evidence="11">
    <location>
        <begin position="1137"/>
        <end position="1160"/>
    </location>
</feature>
<dbReference type="EMBL" id="AE016820">
    <property type="protein sequence ID" value="AAS54482.1"/>
    <property type="molecule type" value="Genomic_DNA"/>
</dbReference>
<evidence type="ECO:0000256" key="5">
    <source>
        <dbReference type="ARBA" id="ARBA00022729"/>
    </source>
</evidence>
<evidence type="ECO:0000256" key="6">
    <source>
        <dbReference type="ARBA" id="ARBA00022989"/>
    </source>
</evidence>
<dbReference type="RefSeq" id="NP_986658.1">
    <property type="nucleotide sequence ID" value="NM_211720.2"/>
</dbReference>
<sequence length="1178" mass="131153">MRTNEMLSVILVGVYLLVGLPCGRAAAQCAMYGNCGRQSAFGAELPCPVGADFTPEPLSADDSGFLASVCGPEWGSMDYVCCTRDQMVKLRANLKKAEAIIASCPACAKNFAATFCHFTCSPAQRQFLDVKETELSTIGKRIVTEVDFYVESEYGESFYDSCKNVKFSSTNGYAMDLIGGGAHNYKEFLNFLGDKKPSLGGSPFQINFKYSSETGQAPLNEKTYACNDTEFRCACADCQESCPVLKPVKSGQCKVGKLPCLSFGALVAYGGAALALLLSYLYVSRAKGDGVLLQDDAMGDDNEELNRQAEDELFHEYPTSRYRLNDVLADHLGSVAAYCIKYPYHVLGATFAVVLILSSLIPFFGRLETDPVALWVSKRSPRFIEKQYFDENFGPFYRMEQIFIANDNGPVLSYEHLDWWFTIEKEITSGLQSSDNTTFQDLCLRPTSDSTCVIQSVTQYFDGILPPKSTWLEDLKTCAESPVSCLPSFQQPLNSKLLFSHENITESNALVISLPVDNHTQSAELWEQTLEDYLSKLDVPKGLRLSFSTESSLSKELGKNNDVTIVLISYVIMFFYASWALKNKMGKQRFLLGGTGILIVFCSILSAVGMLSALGLSSTLIIAEVIPFLILAIGVDNIFLLTGEYDRTTAGNTSLSIEDRILISVRKIAPSIVTSVVCQTVCFLLAAFVGMPAVRNFALYSAAALFFNFLFQITAFVSILTLYENKYESYLSNTSLEQEPPFFLPKLRNVILKKSTAIVFIVWSLASIVFLPYISIGLDQKMAVPQDSHLTTYFEDVSQYLNVGPPVYFVLRNLDLTKRENQKKICGKFTTCNEFSLANVLEQERNRSTITEPLTNWYDDFMMFLNPALDECCRLKKGSQEVCPPRYPFRRCQTCYPPGTWDYDMTDFPEDGEFMRFFKIWIDAPSEPCPLGGKAPYSSSIIYNDSVIEASMFRSYHSPLRTQKDYIAAYKDAERITGEFKDLDVFAYSPVYIFFDQYRSLVSLTLKLLAVALITMFWISLVMLGSVSTALLLTGTVFMILVDIGASMVLFNIPLNAVSLVNLVICVGLAVEFCIHIARAFTLVPVGIKNSRPSRSVYALASVGESVFRGITMTKLIGVCILFFAQSKIFQVFYFRMWLSLILIASLHALIFLPTALAFLGGQSYVEGNSEVRLVDAE</sequence>
<keyword evidence="15" id="KW-1185">Reference proteome</keyword>
<dbReference type="OrthoDB" id="6510177at2759"/>
<keyword evidence="7" id="KW-0445">Lipid transport</keyword>
<evidence type="ECO:0000256" key="12">
    <source>
        <dbReference type="SAM" id="SignalP"/>
    </source>
</evidence>
<dbReference type="Gene3D" id="1.20.1640.10">
    <property type="entry name" value="Multidrug efflux transporter AcrB transmembrane domain"/>
    <property type="match status" value="2"/>
</dbReference>
<feature type="transmembrane region" description="Helical" evidence="11">
    <location>
        <begin position="261"/>
        <end position="283"/>
    </location>
</feature>
<feature type="transmembrane region" description="Helical" evidence="11">
    <location>
        <begin position="590"/>
        <end position="614"/>
    </location>
</feature>
<keyword evidence="4 11" id="KW-0812">Transmembrane</keyword>
<feature type="transmembrane region" description="Helical" evidence="11">
    <location>
        <begin position="756"/>
        <end position="777"/>
    </location>
</feature>
<feature type="chain" id="PRO_5004285305" evidence="12">
    <location>
        <begin position="26"/>
        <end position="1178"/>
    </location>
</feature>
<evidence type="ECO:0000256" key="3">
    <source>
        <dbReference type="ARBA" id="ARBA00022448"/>
    </source>
</evidence>
<keyword evidence="10" id="KW-0325">Glycoprotein</keyword>
<keyword evidence="8 11" id="KW-0472">Membrane</keyword>
<dbReference type="Pfam" id="PF16414">
    <property type="entry name" value="NPC1_N"/>
    <property type="match status" value="1"/>
</dbReference>
<reference evidence="14 15" key="1">
    <citation type="journal article" date="2004" name="Science">
        <title>The Ashbya gossypii genome as a tool for mapping the ancient Saccharomyces cerevisiae genome.</title>
        <authorList>
            <person name="Dietrich F.S."/>
            <person name="Voegeli S."/>
            <person name="Brachat S."/>
            <person name="Lerch A."/>
            <person name="Gates K."/>
            <person name="Steiner S."/>
            <person name="Mohr C."/>
            <person name="Pohlmann R."/>
            <person name="Luedi P."/>
            <person name="Choi S."/>
            <person name="Wing R.A."/>
            <person name="Flavier A."/>
            <person name="Gaffney T.D."/>
            <person name="Philippsen P."/>
        </authorList>
    </citation>
    <scope>NUCLEOTIDE SEQUENCE [LARGE SCALE GENOMIC DNA]</scope>
    <source>
        <strain evidence="15">ATCC 10895 / CBS 109.51 / FGSC 9923 / NRRL Y-1056</strain>
    </source>
</reference>
<feature type="transmembrane region" description="Helical" evidence="11">
    <location>
        <begin position="1060"/>
        <end position="1086"/>
    </location>
</feature>
<dbReference type="PROSITE" id="PS50156">
    <property type="entry name" value="SSD"/>
    <property type="match status" value="1"/>
</dbReference>
<dbReference type="InterPro" id="IPR032190">
    <property type="entry name" value="NPC1_N"/>
</dbReference>
<dbReference type="InterPro" id="IPR053956">
    <property type="entry name" value="NPC1_MLD"/>
</dbReference>
<evidence type="ECO:0000256" key="10">
    <source>
        <dbReference type="ARBA" id="ARBA00023180"/>
    </source>
</evidence>
<evidence type="ECO:0000259" key="13">
    <source>
        <dbReference type="PROSITE" id="PS50156"/>
    </source>
</evidence>
<dbReference type="InterPro" id="IPR053958">
    <property type="entry name" value="HMGCR/SNAP/NPC1-like_SSD"/>
</dbReference>
<organism evidence="14 15">
    <name type="scientific">Eremothecium gossypii (strain ATCC 10895 / CBS 109.51 / FGSC 9923 / NRRL Y-1056)</name>
    <name type="common">Yeast</name>
    <name type="synonym">Ashbya gossypii</name>
    <dbReference type="NCBI Taxonomy" id="284811"/>
    <lineage>
        <taxon>Eukaryota</taxon>
        <taxon>Fungi</taxon>
        <taxon>Dikarya</taxon>
        <taxon>Ascomycota</taxon>
        <taxon>Saccharomycotina</taxon>
        <taxon>Saccharomycetes</taxon>
        <taxon>Saccharomycetales</taxon>
        <taxon>Saccharomycetaceae</taxon>
        <taxon>Eremothecium</taxon>
    </lineage>
</organism>
<feature type="transmembrane region" description="Helical" evidence="11">
    <location>
        <begin position="620"/>
        <end position="641"/>
    </location>
</feature>
<dbReference type="HOGENOM" id="CLU_002359_0_1_1"/>
<dbReference type="PANTHER" id="PTHR45727:SF2">
    <property type="entry name" value="NPC INTRACELLULAR CHOLESTEROL TRANSPORTER 1"/>
    <property type="match status" value="1"/>
</dbReference>
<dbReference type="InParanoid" id="Q750G1"/>
<feature type="signal peptide" evidence="12">
    <location>
        <begin position="1"/>
        <end position="25"/>
    </location>
</feature>
<dbReference type="GO" id="GO:0016020">
    <property type="term" value="C:membrane"/>
    <property type="evidence" value="ECO:0000318"/>
    <property type="project" value="GO_Central"/>
</dbReference>
<dbReference type="Pfam" id="PF12349">
    <property type="entry name" value="Sterol-sensing"/>
    <property type="match status" value="1"/>
</dbReference>
<proteinExistence type="inferred from homology"/>
<dbReference type="eggNOG" id="KOG1933">
    <property type="taxonomic scope" value="Eukaryota"/>
</dbReference>
<dbReference type="FunCoup" id="Q750G1">
    <property type="interactions" value="534"/>
</dbReference>
<feature type="transmembrane region" description="Helical" evidence="11">
    <location>
        <begin position="344"/>
        <end position="364"/>
    </location>
</feature>
<keyword evidence="6 11" id="KW-1133">Transmembrane helix</keyword>
<dbReference type="InterPro" id="IPR000731">
    <property type="entry name" value="SSD"/>
</dbReference>
<feature type="transmembrane region" description="Helical" evidence="11">
    <location>
        <begin position="563"/>
        <end position="581"/>
    </location>
</feature>
<evidence type="ECO:0000313" key="14">
    <source>
        <dbReference type="EMBL" id="AAS54482.1"/>
    </source>
</evidence>
<dbReference type="FunFam" id="1.20.1640.10:FF:000029">
    <property type="entry name" value="Putative Patched sphingolipid transporter"/>
    <property type="match status" value="1"/>
</dbReference>
<name>Q750G1_EREGS</name>
<comment type="similarity">
    <text evidence="2">Belongs to the patched family.</text>
</comment>
<dbReference type="OMA" id="WWFDVES"/>
<dbReference type="GeneID" id="4622957"/>
<dbReference type="STRING" id="284811.Q750G1"/>
<keyword evidence="3" id="KW-0813">Transport</keyword>
<keyword evidence="5 12" id="KW-0732">Signal</keyword>
<evidence type="ECO:0000256" key="1">
    <source>
        <dbReference type="ARBA" id="ARBA00004141"/>
    </source>
</evidence>
<dbReference type="GO" id="GO:0015918">
    <property type="term" value="P:sterol transport"/>
    <property type="evidence" value="ECO:0000318"/>
    <property type="project" value="GO_Central"/>
</dbReference>
<evidence type="ECO:0000256" key="9">
    <source>
        <dbReference type="ARBA" id="ARBA00023157"/>
    </source>
</evidence>
<evidence type="ECO:0000256" key="8">
    <source>
        <dbReference type="ARBA" id="ARBA00023136"/>
    </source>
</evidence>
<accession>Q750G1</accession>
<feature type="transmembrane region" description="Helical" evidence="11">
    <location>
        <begin position="1030"/>
        <end position="1053"/>
    </location>
</feature>
<feature type="transmembrane region" description="Helical" evidence="11">
    <location>
        <begin position="697"/>
        <end position="723"/>
    </location>
</feature>
<evidence type="ECO:0000256" key="4">
    <source>
        <dbReference type="ARBA" id="ARBA00022692"/>
    </source>
</evidence>
<evidence type="ECO:0000256" key="11">
    <source>
        <dbReference type="SAM" id="Phobius"/>
    </source>
</evidence>
<dbReference type="Pfam" id="PF22314">
    <property type="entry name" value="NPC1_MLD"/>
    <property type="match status" value="1"/>
</dbReference>
<feature type="transmembrane region" description="Helical" evidence="11">
    <location>
        <begin position="668"/>
        <end position="691"/>
    </location>
</feature>
<keyword evidence="9" id="KW-1015">Disulfide bond</keyword>
<dbReference type="KEGG" id="ago:AGOS_AGL008W"/>
<feature type="transmembrane region" description="Helical" evidence="11">
    <location>
        <begin position="1106"/>
        <end position="1125"/>
    </location>
</feature>
<evidence type="ECO:0000313" key="15">
    <source>
        <dbReference type="Proteomes" id="UP000000591"/>
    </source>
</evidence>
<dbReference type="Proteomes" id="UP000000591">
    <property type="component" value="Chromosome VII"/>
</dbReference>
<evidence type="ECO:0000256" key="2">
    <source>
        <dbReference type="ARBA" id="ARBA00005585"/>
    </source>
</evidence>
<evidence type="ECO:0000256" key="7">
    <source>
        <dbReference type="ARBA" id="ARBA00023055"/>
    </source>
</evidence>
<gene>
    <name evidence="14" type="ORF">AGOS_AGL008W</name>
</gene>
<protein>
    <submittedName>
        <fullName evidence="14">AGL008Wp</fullName>
    </submittedName>
</protein>